<name>A0A0R0AIQ4_9GAMM</name>
<dbReference type="InterPro" id="IPR000014">
    <property type="entry name" value="PAS"/>
</dbReference>
<dbReference type="GO" id="GO:0016020">
    <property type="term" value="C:membrane"/>
    <property type="evidence" value="ECO:0007669"/>
    <property type="project" value="UniProtKB-SubCell"/>
</dbReference>
<dbReference type="InterPro" id="IPR035919">
    <property type="entry name" value="EAL_sf"/>
</dbReference>
<evidence type="ECO:0000256" key="4">
    <source>
        <dbReference type="ARBA" id="ARBA00022989"/>
    </source>
</evidence>
<organism evidence="12 13">
    <name type="scientific">Stenotrophomonas pictorum JCM 9942</name>
    <dbReference type="NCBI Taxonomy" id="1236960"/>
    <lineage>
        <taxon>Bacteria</taxon>
        <taxon>Pseudomonadati</taxon>
        <taxon>Pseudomonadota</taxon>
        <taxon>Gammaproteobacteria</taxon>
        <taxon>Lysobacterales</taxon>
        <taxon>Lysobacteraceae</taxon>
        <taxon>Stenotrophomonas</taxon>
    </lineage>
</organism>
<dbReference type="Pfam" id="PF00990">
    <property type="entry name" value="GGDEF"/>
    <property type="match status" value="1"/>
</dbReference>
<feature type="transmembrane region" description="Helical" evidence="7">
    <location>
        <begin position="29"/>
        <end position="46"/>
    </location>
</feature>
<evidence type="ECO:0000256" key="2">
    <source>
        <dbReference type="ARBA" id="ARBA00004370"/>
    </source>
</evidence>
<dbReference type="InterPro" id="IPR000160">
    <property type="entry name" value="GGDEF_dom"/>
</dbReference>
<dbReference type="PANTHER" id="PTHR44757:SF4">
    <property type="entry name" value="DIGUANYLATE CYCLASE DGCE-RELATED"/>
    <property type="match status" value="1"/>
</dbReference>
<evidence type="ECO:0000259" key="11">
    <source>
        <dbReference type="PROSITE" id="PS50887"/>
    </source>
</evidence>
<feature type="domain" description="CHASE" evidence="9">
    <location>
        <begin position="141"/>
        <end position="288"/>
    </location>
</feature>
<evidence type="ECO:0000313" key="13">
    <source>
        <dbReference type="Proteomes" id="UP000050836"/>
    </source>
</evidence>
<dbReference type="GO" id="GO:0007165">
    <property type="term" value="P:signal transduction"/>
    <property type="evidence" value="ECO:0007669"/>
    <property type="project" value="UniProtKB-ARBA"/>
</dbReference>
<dbReference type="NCBIfam" id="TIGR00254">
    <property type="entry name" value="GGDEF"/>
    <property type="match status" value="1"/>
</dbReference>
<dbReference type="InterPro" id="IPR052155">
    <property type="entry name" value="Biofilm_reg_signaling"/>
</dbReference>
<dbReference type="Pfam" id="PF00563">
    <property type="entry name" value="EAL"/>
    <property type="match status" value="1"/>
</dbReference>
<dbReference type="Gene3D" id="3.20.20.450">
    <property type="entry name" value="EAL domain"/>
    <property type="match status" value="1"/>
</dbReference>
<evidence type="ECO:0000259" key="8">
    <source>
        <dbReference type="PROSITE" id="PS50112"/>
    </source>
</evidence>
<dbReference type="InterPro" id="IPR001633">
    <property type="entry name" value="EAL_dom"/>
</dbReference>
<feature type="domain" description="GGDEF" evidence="11">
    <location>
        <begin position="495"/>
        <end position="628"/>
    </location>
</feature>
<dbReference type="Proteomes" id="UP000050836">
    <property type="component" value="Unassembled WGS sequence"/>
</dbReference>
<comment type="caution">
    <text evidence="12">The sequence shown here is derived from an EMBL/GenBank/DDBJ whole genome shotgun (WGS) entry which is preliminary data.</text>
</comment>
<keyword evidence="5 7" id="KW-0472">Membrane</keyword>
<evidence type="ECO:0000256" key="6">
    <source>
        <dbReference type="SAM" id="MobiDB-lite"/>
    </source>
</evidence>
<dbReference type="SUPFAM" id="SSF55073">
    <property type="entry name" value="Nucleotide cyclase"/>
    <property type="match status" value="1"/>
</dbReference>
<reference evidence="12 13" key="1">
    <citation type="submission" date="2015-10" db="EMBL/GenBank/DDBJ databases">
        <title>Genome sequencing and analysis of members of genus Stenotrophomonas.</title>
        <authorList>
            <person name="Patil P.P."/>
            <person name="Midha S."/>
            <person name="Patil P.B."/>
        </authorList>
    </citation>
    <scope>NUCLEOTIDE SEQUENCE [LARGE SCALE GENOMIC DNA]</scope>
    <source>
        <strain evidence="12 13">JCM 9942</strain>
    </source>
</reference>
<proteinExistence type="predicted"/>
<dbReference type="Gene3D" id="3.30.450.20">
    <property type="entry name" value="PAS domain"/>
    <property type="match status" value="1"/>
</dbReference>
<dbReference type="GO" id="GO:0003824">
    <property type="term" value="F:catalytic activity"/>
    <property type="evidence" value="ECO:0007669"/>
    <property type="project" value="UniProtKB-ARBA"/>
</dbReference>
<dbReference type="SUPFAM" id="SSF141868">
    <property type="entry name" value="EAL domain-like"/>
    <property type="match status" value="1"/>
</dbReference>
<dbReference type="CDD" id="cd00130">
    <property type="entry name" value="PAS"/>
    <property type="match status" value="1"/>
</dbReference>
<dbReference type="FunFam" id="3.30.70.270:FF:000001">
    <property type="entry name" value="Diguanylate cyclase domain protein"/>
    <property type="match status" value="1"/>
</dbReference>
<protein>
    <submittedName>
        <fullName evidence="12">Diguanylate cyclase</fullName>
    </submittedName>
</protein>
<evidence type="ECO:0000256" key="7">
    <source>
        <dbReference type="SAM" id="Phobius"/>
    </source>
</evidence>
<dbReference type="SMART" id="SM01079">
    <property type="entry name" value="CHASE"/>
    <property type="match status" value="1"/>
</dbReference>
<comment type="cofactor">
    <cofactor evidence="1">
        <name>Mg(2+)</name>
        <dbReference type="ChEBI" id="CHEBI:18420"/>
    </cofactor>
</comment>
<dbReference type="PANTHER" id="PTHR44757">
    <property type="entry name" value="DIGUANYLATE CYCLASE DGCP"/>
    <property type="match status" value="1"/>
</dbReference>
<dbReference type="Pfam" id="PF13188">
    <property type="entry name" value="PAS_8"/>
    <property type="match status" value="1"/>
</dbReference>
<evidence type="ECO:0000256" key="1">
    <source>
        <dbReference type="ARBA" id="ARBA00001946"/>
    </source>
</evidence>
<keyword evidence="4 7" id="KW-1133">Transmembrane helix</keyword>
<dbReference type="Gene3D" id="3.30.450.350">
    <property type="entry name" value="CHASE domain"/>
    <property type="match status" value="1"/>
</dbReference>
<dbReference type="SMART" id="SM00267">
    <property type="entry name" value="GGDEF"/>
    <property type="match status" value="1"/>
</dbReference>
<dbReference type="CDD" id="cd01949">
    <property type="entry name" value="GGDEF"/>
    <property type="match status" value="1"/>
</dbReference>
<feature type="domain" description="PAS" evidence="8">
    <location>
        <begin position="343"/>
        <end position="380"/>
    </location>
</feature>
<dbReference type="SUPFAM" id="SSF55785">
    <property type="entry name" value="PYP-like sensor domain (PAS domain)"/>
    <property type="match status" value="1"/>
</dbReference>
<feature type="compositionally biased region" description="Basic and acidic residues" evidence="6">
    <location>
        <begin position="1"/>
        <end position="11"/>
    </location>
</feature>
<dbReference type="Pfam" id="PF03924">
    <property type="entry name" value="CHASE"/>
    <property type="match status" value="1"/>
</dbReference>
<evidence type="ECO:0000313" key="12">
    <source>
        <dbReference type="EMBL" id="KRG44281.1"/>
    </source>
</evidence>
<sequence length="895" mass="98970">MPVREAGRTPEETGTGNAITRGLVPTSPFWALAVLLLGLVCTAALAHHEWVYQQQRTESLQGSLANAAQSRMREPLKGAAMVLRSMQTVFLSSDGMDQKEFSQYQKNLRPQELAQGYVLTGFARAETSATDPGQVAYRYQFVAPLQGNEVLVGFDITRQPDNLRALQLARDRDMPTASAPFPLVQFQDAAASATGVTVRLPVYSPGAVPLTVPERRQREIGALAVSMRLEPMITQALQGRVLEYMHVQIRDLDAPAGQDLVFASATPVAEVPQQVRQLDFGGRRWEMRLWPRADLFEWGQLRAILIGGTAISTLLALLVWSQMTTRRRAVDLGRRMSVRFGESEARFRTLNELLPALVLLANGDGSRITYANQAARQLLGDVVGSPLCSLFADSHACERAIAMAVSGGGWRSQEVMLTPAGGAAFWINASLAQVEVEALPHLLMVATDTSAQRAMTERLHYQATHDELTGLRNRREFERLLREALAGDDGTALAAPFALLYFDLDQFKLINDLSGHAAGDQLLVQLARAMRAVLGRNTILGRLGGDEFALLAFDVDLVQAEALAERIRRCIESHIFHWQERTYTVSASIGLVMVEREGSTLKDLLAWADSACYQAKENGRNRVCTYREDAASTQRIGEMEWANRLRGALEQGQLLLDYQELVALDPAAGDAVHVELLLRMRDHTGREVMPGAFLSAGERYGLMPAVDRWVIRTALANFSRIHPCGVQLHSCSINLSGASLEDDGLADFILDAITTFRVPPERLCFEITETVAVRDLQRVARVIERLRASGCRIALDDFGAGMSSFGYLKNLPVDSIKIDGSFVRDLGREPVSRIIIDAVTRIGHERKLKVVAEWVDDENVLSVLRELGVDYAQGFLLHRPERVLFQREKANVRVG</sequence>
<dbReference type="PROSITE" id="PS50112">
    <property type="entry name" value="PAS"/>
    <property type="match status" value="1"/>
</dbReference>
<evidence type="ECO:0000259" key="9">
    <source>
        <dbReference type="PROSITE" id="PS50839"/>
    </source>
</evidence>
<dbReference type="EMBL" id="LLXS01000008">
    <property type="protein sequence ID" value="KRG44281.1"/>
    <property type="molecule type" value="Genomic_DNA"/>
</dbReference>
<accession>A0A0R0AIQ4</accession>
<feature type="domain" description="EAL" evidence="10">
    <location>
        <begin position="638"/>
        <end position="894"/>
    </location>
</feature>
<evidence type="ECO:0000256" key="5">
    <source>
        <dbReference type="ARBA" id="ARBA00023136"/>
    </source>
</evidence>
<dbReference type="InterPro" id="IPR029787">
    <property type="entry name" value="Nucleotide_cyclase"/>
</dbReference>
<feature type="region of interest" description="Disordered" evidence="6">
    <location>
        <begin position="1"/>
        <end position="20"/>
    </location>
</feature>
<dbReference type="InterPro" id="IPR042240">
    <property type="entry name" value="CHASE_sf"/>
</dbReference>
<evidence type="ECO:0000259" key="10">
    <source>
        <dbReference type="PROSITE" id="PS50883"/>
    </source>
</evidence>
<comment type="subcellular location">
    <subcellularLocation>
        <location evidence="2">Membrane</location>
    </subcellularLocation>
</comment>
<dbReference type="Gene3D" id="3.30.70.270">
    <property type="match status" value="1"/>
</dbReference>
<feature type="transmembrane region" description="Helical" evidence="7">
    <location>
        <begin position="301"/>
        <end position="320"/>
    </location>
</feature>
<keyword evidence="13" id="KW-1185">Reference proteome</keyword>
<evidence type="ECO:0000256" key="3">
    <source>
        <dbReference type="ARBA" id="ARBA00022692"/>
    </source>
</evidence>
<dbReference type="AlphaFoldDB" id="A0A0R0AIQ4"/>
<dbReference type="InterPro" id="IPR043128">
    <property type="entry name" value="Rev_trsase/Diguanyl_cyclase"/>
</dbReference>
<keyword evidence="3 7" id="KW-0812">Transmembrane</keyword>
<gene>
    <name evidence="12" type="ORF">ARC78_05690</name>
</gene>
<dbReference type="SMART" id="SM00052">
    <property type="entry name" value="EAL"/>
    <property type="match status" value="1"/>
</dbReference>
<dbReference type="InterPro" id="IPR035965">
    <property type="entry name" value="PAS-like_dom_sf"/>
</dbReference>
<dbReference type="PROSITE" id="PS50839">
    <property type="entry name" value="CHASE"/>
    <property type="match status" value="1"/>
</dbReference>
<dbReference type="PROSITE" id="PS50883">
    <property type="entry name" value="EAL"/>
    <property type="match status" value="1"/>
</dbReference>
<dbReference type="PROSITE" id="PS50887">
    <property type="entry name" value="GGDEF"/>
    <property type="match status" value="1"/>
</dbReference>
<dbReference type="CDD" id="cd01948">
    <property type="entry name" value="EAL"/>
    <property type="match status" value="1"/>
</dbReference>
<dbReference type="InterPro" id="IPR006189">
    <property type="entry name" value="CHASE_dom"/>
</dbReference>